<dbReference type="GO" id="GO:0016614">
    <property type="term" value="F:oxidoreductase activity, acting on CH-OH group of donors"/>
    <property type="evidence" value="ECO:0007669"/>
    <property type="project" value="InterPro"/>
</dbReference>
<dbReference type="SUPFAM" id="SSF51905">
    <property type="entry name" value="FAD/NAD(P)-binding domain"/>
    <property type="match status" value="1"/>
</dbReference>
<dbReference type="Pfam" id="PF00732">
    <property type="entry name" value="GMC_oxred_N"/>
    <property type="match status" value="1"/>
</dbReference>
<evidence type="ECO:0000256" key="3">
    <source>
        <dbReference type="ARBA" id="ARBA00022630"/>
    </source>
</evidence>
<feature type="binding site" evidence="7">
    <location>
        <position position="149"/>
    </location>
    <ligand>
        <name>FAD</name>
        <dbReference type="ChEBI" id="CHEBI:57692"/>
    </ligand>
</feature>
<keyword evidence="3" id="KW-0285">Flavoprotein</keyword>
<feature type="region of interest" description="Disordered" evidence="8">
    <location>
        <begin position="250"/>
        <end position="282"/>
    </location>
</feature>
<evidence type="ECO:0000256" key="4">
    <source>
        <dbReference type="ARBA" id="ARBA00022729"/>
    </source>
</evidence>
<keyword evidence="6" id="KW-0560">Oxidoreductase</keyword>
<accession>A0A9P5N5Z2</accession>
<feature type="chain" id="PRO_5040146655" description="Glucose-methanol-choline oxidoreductase N-terminal domain-containing protein" evidence="9">
    <location>
        <begin position="20"/>
        <end position="665"/>
    </location>
</feature>
<keyword evidence="12" id="KW-1185">Reference proteome</keyword>
<evidence type="ECO:0000313" key="12">
    <source>
        <dbReference type="Proteomes" id="UP000759537"/>
    </source>
</evidence>
<dbReference type="InterPro" id="IPR012132">
    <property type="entry name" value="GMC_OxRdtase"/>
</dbReference>
<dbReference type="PROSITE" id="PS00624">
    <property type="entry name" value="GMC_OXRED_2"/>
    <property type="match status" value="1"/>
</dbReference>
<dbReference type="EMBL" id="WHVB01000001">
    <property type="protein sequence ID" value="KAF8487110.1"/>
    <property type="molecule type" value="Genomic_DNA"/>
</dbReference>
<dbReference type="GO" id="GO:0050660">
    <property type="term" value="F:flavin adenine dinucleotide binding"/>
    <property type="evidence" value="ECO:0007669"/>
    <property type="project" value="InterPro"/>
</dbReference>
<gene>
    <name evidence="11" type="ORF">DFH94DRAFT_703045</name>
</gene>
<proteinExistence type="inferred from homology"/>
<comment type="similarity">
    <text evidence="2">Belongs to the GMC oxidoreductase family.</text>
</comment>
<evidence type="ECO:0000256" key="2">
    <source>
        <dbReference type="ARBA" id="ARBA00010790"/>
    </source>
</evidence>
<dbReference type="Gene3D" id="3.30.560.10">
    <property type="entry name" value="Glucose Oxidase, domain 3"/>
    <property type="match status" value="1"/>
</dbReference>
<evidence type="ECO:0000256" key="6">
    <source>
        <dbReference type="ARBA" id="ARBA00023002"/>
    </source>
</evidence>
<dbReference type="SUPFAM" id="SSF54373">
    <property type="entry name" value="FAD-linked reductases, C-terminal domain"/>
    <property type="match status" value="1"/>
</dbReference>
<evidence type="ECO:0000256" key="8">
    <source>
        <dbReference type="SAM" id="MobiDB-lite"/>
    </source>
</evidence>
<name>A0A9P5N5Z2_9AGAM</name>
<comment type="caution">
    <text evidence="11">The sequence shown here is derived from an EMBL/GenBank/DDBJ whole genome shotgun (WGS) entry which is preliminary data.</text>
</comment>
<evidence type="ECO:0000313" key="11">
    <source>
        <dbReference type="EMBL" id="KAF8487110.1"/>
    </source>
</evidence>
<comment type="cofactor">
    <cofactor evidence="1 7">
        <name>FAD</name>
        <dbReference type="ChEBI" id="CHEBI:57692"/>
    </cofactor>
</comment>
<dbReference type="Pfam" id="PF05199">
    <property type="entry name" value="GMC_oxred_C"/>
    <property type="match status" value="1"/>
</dbReference>
<organism evidence="11 12">
    <name type="scientific">Russula ochroleuca</name>
    <dbReference type="NCBI Taxonomy" id="152965"/>
    <lineage>
        <taxon>Eukaryota</taxon>
        <taxon>Fungi</taxon>
        <taxon>Dikarya</taxon>
        <taxon>Basidiomycota</taxon>
        <taxon>Agaricomycotina</taxon>
        <taxon>Agaricomycetes</taxon>
        <taxon>Russulales</taxon>
        <taxon>Russulaceae</taxon>
        <taxon>Russula</taxon>
    </lineage>
</organism>
<dbReference type="PIRSF" id="PIRSF000137">
    <property type="entry name" value="Alcohol_oxidase"/>
    <property type="match status" value="1"/>
</dbReference>
<evidence type="ECO:0000256" key="1">
    <source>
        <dbReference type="ARBA" id="ARBA00001974"/>
    </source>
</evidence>
<dbReference type="PANTHER" id="PTHR11552:SF201">
    <property type="entry name" value="GLUCOSE-METHANOL-CHOLINE OXIDOREDUCTASE N-TERMINAL DOMAIN-CONTAINING PROTEIN"/>
    <property type="match status" value="1"/>
</dbReference>
<evidence type="ECO:0000256" key="9">
    <source>
        <dbReference type="SAM" id="SignalP"/>
    </source>
</evidence>
<evidence type="ECO:0000256" key="5">
    <source>
        <dbReference type="ARBA" id="ARBA00022827"/>
    </source>
</evidence>
<dbReference type="InterPro" id="IPR036188">
    <property type="entry name" value="FAD/NAD-bd_sf"/>
</dbReference>
<keyword evidence="5 7" id="KW-0274">FAD</keyword>
<feature type="signal peptide" evidence="9">
    <location>
        <begin position="1"/>
        <end position="19"/>
    </location>
</feature>
<dbReference type="Proteomes" id="UP000759537">
    <property type="component" value="Unassembled WGS sequence"/>
</dbReference>
<protein>
    <recommendedName>
        <fullName evidence="10">Glucose-methanol-choline oxidoreductase N-terminal domain-containing protein</fullName>
    </recommendedName>
</protein>
<dbReference type="Gene3D" id="3.50.50.60">
    <property type="entry name" value="FAD/NAD(P)-binding domain"/>
    <property type="match status" value="1"/>
</dbReference>
<evidence type="ECO:0000259" key="10">
    <source>
        <dbReference type="PROSITE" id="PS00624"/>
    </source>
</evidence>
<dbReference type="OrthoDB" id="269227at2759"/>
<reference evidence="11" key="2">
    <citation type="journal article" date="2020" name="Nat. Commun.">
        <title>Large-scale genome sequencing of mycorrhizal fungi provides insights into the early evolution of symbiotic traits.</title>
        <authorList>
            <person name="Miyauchi S."/>
            <person name="Kiss E."/>
            <person name="Kuo A."/>
            <person name="Drula E."/>
            <person name="Kohler A."/>
            <person name="Sanchez-Garcia M."/>
            <person name="Morin E."/>
            <person name="Andreopoulos B."/>
            <person name="Barry K.W."/>
            <person name="Bonito G."/>
            <person name="Buee M."/>
            <person name="Carver A."/>
            <person name="Chen C."/>
            <person name="Cichocki N."/>
            <person name="Clum A."/>
            <person name="Culley D."/>
            <person name="Crous P.W."/>
            <person name="Fauchery L."/>
            <person name="Girlanda M."/>
            <person name="Hayes R.D."/>
            <person name="Keri Z."/>
            <person name="LaButti K."/>
            <person name="Lipzen A."/>
            <person name="Lombard V."/>
            <person name="Magnuson J."/>
            <person name="Maillard F."/>
            <person name="Murat C."/>
            <person name="Nolan M."/>
            <person name="Ohm R.A."/>
            <person name="Pangilinan J."/>
            <person name="Pereira M.F."/>
            <person name="Perotto S."/>
            <person name="Peter M."/>
            <person name="Pfister S."/>
            <person name="Riley R."/>
            <person name="Sitrit Y."/>
            <person name="Stielow J.B."/>
            <person name="Szollosi G."/>
            <person name="Zifcakova L."/>
            <person name="Stursova M."/>
            <person name="Spatafora J.W."/>
            <person name="Tedersoo L."/>
            <person name="Vaario L.M."/>
            <person name="Yamada A."/>
            <person name="Yan M."/>
            <person name="Wang P."/>
            <person name="Xu J."/>
            <person name="Bruns T."/>
            <person name="Baldrian P."/>
            <person name="Vilgalys R."/>
            <person name="Dunand C."/>
            <person name="Henrissat B."/>
            <person name="Grigoriev I.V."/>
            <person name="Hibbett D."/>
            <person name="Nagy L.G."/>
            <person name="Martin F.M."/>
        </authorList>
    </citation>
    <scope>NUCLEOTIDE SEQUENCE</scope>
    <source>
        <strain evidence="11">Prilba</strain>
    </source>
</reference>
<dbReference type="PANTHER" id="PTHR11552">
    <property type="entry name" value="GLUCOSE-METHANOL-CHOLINE GMC OXIDOREDUCTASE"/>
    <property type="match status" value="1"/>
</dbReference>
<evidence type="ECO:0000256" key="7">
    <source>
        <dbReference type="PIRSR" id="PIRSR000137-2"/>
    </source>
</evidence>
<reference evidence="11" key="1">
    <citation type="submission" date="2019-10" db="EMBL/GenBank/DDBJ databases">
        <authorList>
            <consortium name="DOE Joint Genome Institute"/>
            <person name="Kuo A."/>
            <person name="Miyauchi S."/>
            <person name="Kiss E."/>
            <person name="Drula E."/>
            <person name="Kohler A."/>
            <person name="Sanchez-Garcia M."/>
            <person name="Andreopoulos B."/>
            <person name="Barry K.W."/>
            <person name="Bonito G."/>
            <person name="Buee M."/>
            <person name="Carver A."/>
            <person name="Chen C."/>
            <person name="Cichocki N."/>
            <person name="Clum A."/>
            <person name="Culley D."/>
            <person name="Crous P.W."/>
            <person name="Fauchery L."/>
            <person name="Girlanda M."/>
            <person name="Hayes R."/>
            <person name="Keri Z."/>
            <person name="LaButti K."/>
            <person name="Lipzen A."/>
            <person name="Lombard V."/>
            <person name="Magnuson J."/>
            <person name="Maillard F."/>
            <person name="Morin E."/>
            <person name="Murat C."/>
            <person name="Nolan M."/>
            <person name="Ohm R."/>
            <person name="Pangilinan J."/>
            <person name="Pereira M."/>
            <person name="Perotto S."/>
            <person name="Peter M."/>
            <person name="Riley R."/>
            <person name="Sitrit Y."/>
            <person name="Stielow B."/>
            <person name="Szollosi G."/>
            <person name="Zifcakova L."/>
            <person name="Stursova M."/>
            <person name="Spatafora J.W."/>
            <person name="Tedersoo L."/>
            <person name="Vaario L.-M."/>
            <person name="Yamada A."/>
            <person name="Yan M."/>
            <person name="Wang P."/>
            <person name="Xu J."/>
            <person name="Bruns T."/>
            <person name="Baldrian P."/>
            <person name="Vilgalys R."/>
            <person name="Henrissat B."/>
            <person name="Grigoriev I.V."/>
            <person name="Hibbett D."/>
            <person name="Nagy L.G."/>
            <person name="Martin F.M."/>
        </authorList>
    </citation>
    <scope>NUCLEOTIDE SEQUENCE</scope>
    <source>
        <strain evidence="11">Prilba</strain>
    </source>
</reference>
<feature type="compositionally biased region" description="Polar residues" evidence="8">
    <location>
        <begin position="250"/>
        <end position="261"/>
    </location>
</feature>
<sequence>MSRGVITLSSVVALAALSAYYYGPAELSSHFGALTGANVPAAPSTSTSTRRPTALASSAQEFVAQEFDYVVVGGGTAGLVVAARLSEDERVRVGVLEAGGYVAPGEEPRIDLIVNYGLVFGDPKYDWGLKSVPQEGLDGRVVQETVARVLGGSSMISDVLWQRPSREEFDVWGSELGNGPTWSFDALEPYYRKAENWTGPPIKTLPGGRKDHALEKVFGRNGPMQISYNNYYPDLIEESVAAANALGARTSSNPETGNATGFFTPARAVDPRSGTRSSSLTGYFEPNADRKNLVVLTGVEATKVLFKTAGTQNKKTPRVAEAVEFVSGGHKYTVKAKREVILSAGTFKTPQLLELSGIGDRGLLKSLGIETLIDLPGVGENLLDQTYTLIDFVAKEHVKTLDEMRINGTFAQQQLALHAETKTGILTYDTAATGSVPLQSVLSKEEIELLSSLIPSPVGSDLSPLQAVQYDLLRKWFDEGEIGWAEFLLLSAGGATSAPSPDTSYATPIVFHLHPFTRGSVHINSPDPLSPPVIDPKYFGHKFDVAFHAITTAWLRKWMHAEPISELLVKENAPGDDRVNTFDEWAAYTRSNAISTFHPIGTAALAPEYLRGVVAPDFKVHRTANLRVVDASVIPFTFSVAPLATVFAIAEKAADVIKAAGSSAL</sequence>
<feature type="domain" description="Glucose-methanol-choline oxidoreductase N-terminal" evidence="10">
    <location>
        <begin position="345"/>
        <end position="359"/>
    </location>
</feature>
<dbReference type="InterPro" id="IPR007867">
    <property type="entry name" value="GMC_OxRtase_C"/>
</dbReference>
<dbReference type="AlphaFoldDB" id="A0A9P5N5Z2"/>
<dbReference type="InterPro" id="IPR000172">
    <property type="entry name" value="GMC_OxRdtase_N"/>
</dbReference>
<keyword evidence="4 9" id="KW-0732">Signal</keyword>